<name>A0ABW6X5V1_9ACTN</name>
<reference evidence="2 3" key="1">
    <citation type="submission" date="2024-10" db="EMBL/GenBank/DDBJ databases">
        <title>The Natural Products Discovery Center: Release of the First 8490 Sequenced Strains for Exploring Actinobacteria Biosynthetic Diversity.</title>
        <authorList>
            <person name="Kalkreuter E."/>
            <person name="Kautsar S.A."/>
            <person name="Yang D."/>
            <person name="Bader C.D."/>
            <person name="Teijaro C.N."/>
            <person name="Fluegel L."/>
            <person name="Davis C.M."/>
            <person name="Simpson J.R."/>
            <person name="Lauterbach L."/>
            <person name="Steele A.D."/>
            <person name="Gui C."/>
            <person name="Meng S."/>
            <person name="Li G."/>
            <person name="Viehrig K."/>
            <person name="Ye F."/>
            <person name="Su P."/>
            <person name="Kiefer A.F."/>
            <person name="Nichols A."/>
            <person name="Cepeda A.J."/>
            <person name="Yan W."/>
            <person name="Fan B."/>
            <person name="Jiang Y."/>
            <person name="Adhikari A."/>
            <person name="Zheng C.-J."/>
            <person name="Schuster L."/>
            <person name="Cowan T.M."/>
            <person name="Smanski M.J."/>
            <person name="Chevrette M.G."/>
            <person name="De Carvalho L.P.S."/>
            <person name="Shen B."/>
        </authorList>
    </citation>
    <scope>NUCLEOTIDE SEQUENCE [LARGE SCALE GENOMIC DNA]</scope>
    <source>
        <strain evidence="2 3">NPDC012540</strain>
    </source>
</reference>
<protein>
    <submittedName>
        <fullName evidence="2">DUF6892 domain-containing protein</fullName>
    </submittedName>
</protein>
<evidence type="ECO:0000313" key="3">
    <source>
        <dbReference type="Proteomes" id="UP001602322"/>
    </source>
</evidence>
<comment type="caution">
    <text evidence="2">The sequence shown here is derived from an EMBL/GenBank/DDBJ whole genome shotgun (WGS) entry which is preliminary data.</text>
</comment>
<evidence type="ECO:0000259" key="1">
    <source>
        <dbReference type="Pfam" id="PF21832"/>
    </source>
</evidence>
<gene>
    <name evidence="2" type="ORF">ACFY8O_16290</name>
</gene>
<proteinExistence type="predicted"/>
<dbReference type="Proteomes" id="UP001602322">
    <property type="component" value="Unassembled WGS sequence"/>
</dbReference>
<evidence type="ECO:0000313" key="2">
    <source>
        <dbReference type="EMBL" id="MFF5897477.1"/>
    </source>
</evidence>
<accession>A0ABW6X5V1</accession>
<keyword evidence="3" id="KW-1185">Reference proteome</keyword>
<dbReference type="RefSeq" id="WP_387902658.1">
    <property type="nucleotide sequence ID" value="NZ_JBIBEG010000004.1"/>
</dbReference>
<dbReference type="Pfam" id="PF21832">
    <property type="entry name" value="DUF6892"/>
    <property type="match status" value="1"/>
</dbReference>
<dbReference type="EMBL" id="JBIBEG010000004">
    <property type="protein sequence ID" value="MFF5897477.1"/>
    <property type="molecule type" value="Genomic_DNA"/>
</dbReference>
<sequence length="148" mass="16871">MTQFHDFNFKLLVIEQLMYSDKTLAPTFELGSHLVEQGLIKDDGDPAYAYTVRNGLSYQVVPIARNYFEALEISPELLATVEELLLDGGHSVYFHCSPIWDGEDDLYDVHSLDDLQLLPNLKHIRGADDFWPPEFLEVLRERGIATDG</sequence>
<organism evidence="2 3">
    <name type="scientific">Streptomyces argenteolus</name>
    <dbReference type="NCBI Taxonomy" id="67274"/>
    <lineage>
        <taxon>Bacteria</taxon>
        <taxon>Bacillati</taxon>
        <taxon>Actinomycetota</taxon>
        <taxon>Actinomycetes</taxon>
        <taxon>Kitasatosporales</taxon>
        <taxon>Streptomycetaceae</taxon>
        <taxon>Streptomyces</taxon>
    </lineage>
</organism>
<dbReference type="InterPro" id="IPR054187">
    <property type="entry name" value="DUF6892"/>
</dbReference>
<feature type="domain" description="DUF6892" evidence="1">
    <location>
        <begin position="1"/>
        <end position="145"/>
    </location>
</feature>